<keyword evidence="2" id="KW-1185">Reference proteome</keyword>
<evidence type="ECO:0000313" key="1">
    <source>
        <dbReference type="EMBL" id="KAH7689261.1"/>
    </source>
</evidence>
<evidence type="ECO:0000313" key="2">
    <source>
        <dbReference type="Proteomes" id="UP000827976"/>
    </source>
</evidence>
<accession>A0ACB7WM86</accession>
<name>A0ACB7WM86_DIOAL</name>
<dbReference type="EMBL" id="CM037013">
    <property type="protein sequence ID" value="KAH7689261.1"/>
    <property type="molecule type" value="Genomic_DNA"/>
</dbReference>
<proteinExistence type="predicted"/>
<comment type="caution">
    <text evidence="1">The sequence shown here is derived from an EMBL/GenBank/DDBJ whole genome shotgun (WGS) entry which is preliminary data.</text>
</comment>
<sequence>MALATMLVVTTLLIVSAPSTMAKTAETLPPAPSPGPEFVNLTELLTNAGPFHTFLKYLTQTQVLQTFQDQANNTVQGITIFVPKDSAFSSLKKPSLSNITQDQLKTLLLYHAFPKYYSFTDFKNLSNSNPVSTFAGGQNTLNVTDASGLIRVNSGWSNPKISSSVYSAYPAAVYQIDSVLIPAAIFGTAPPLPPALAPAPTPVSDLTPPSDLAPSVNNLAPKSSGSANTASPSASNVISIGVFSYLAAAISACLMLVL</sequence>
<dbReference type="Proteomes" id="UP000827976">
    <property type="component" value="Chromosome 3"/>
</dbReference>
<gene>
    <name evidence="1" type="ORF">IHE45_03G085500</name>
</gene>
<protein>
    <submittedName>
        <fullName evidence="1">FAS1 domain-containing protein</fullName>
    </submittedName>
</protein>
<reference evidence="2" key="1">
    <citation type="journal article" date="2022" name="Nat. Commun.">
        <title>Chromosome evolution and the genetic basis of agronomically important traits in greater yam.</title>
        <authorList>
            <person name="Bredeson J.V."/>
            <person name="Lyons J.B."/>
            <person name="Oniyinde I.O."/>
            <person name="Okereke N.R."/>
            <person name="Kolade O."/>
            <person name="Nnabue I."/>
            <person name="Nwadili C.O."/>
            <person name="Hribova E."/>
            <person name="Parker M."/>
            <person name="Nwogha J."/>
            <person name="Shu S."/>
            <person name="Carlson J."/>
            <person name="Kariba R."/>
            <person name="Muthemba S."/>
            <person name="Knop K."/>
            <person name="Barton G.J."/>
            <person name="Sherwood A.V."/>
            <person name="Lopez-Montes A."/>
            <person name="Asiedu R."/>
            <person name="Jamnadass R."/>
            <person name="Muchugi A."/>
            <person name="Goodstein D."/>
            <person name="Egesi C.N."/>
            <person name="Featherston J."/>
            <person name="Asfaw A."/>
            <person name="Simpson G.G."/>
            <person name="Dolezel J."/>
            <person name="Hendre P.S."/>
            <person name="Van Deynze A."/>
            <person name="Kumar P.L."/>
            <person name="Obidiegwu J.E."/>
            <person name="Bhattacharjee R."/>
            <person name="Rokhsar D.S."/>
        </authorList>
    </citation>
    <scope>NUCLEOTIDE SEQUENCE [LARGE SCALE GENOMIC DNA]</scope>
    <source>
        <strain evidence="2">cv. TDa95/00328</strain>
    </source>
</reference>
<organism evidence="1 2">
    <name type="scientific">Dioscorea alata</name>
    <name type="common">Purple yam</name>
    <dbReference type="NCBI Taxonomy" id="55571"/>
    <lineage>
        <taxon>Eukaryota</taxon>
        <taxon>Viridiplantae</taxon>
        <taxon>Streptophyta</taxon>
        <taxon>Embryophyta</taxon>
        <taxon>Tracheophyta</taxon>
        <taxon>Spermatophyta</taxon>
        <taxon>Magnoliopsida</taxon>
        <taxon>Liliopsida</taxon>
        <taxon>Dioscoreales</taxon>
        <taxon>Dioscoreaceae</taxon>
        <taxon>Dioscorea</taxon>
    </lineage>
</organism>